<comment type="caution">
    <text evidence="1">The sequence shown here is derived from an EMBL/GenBank/DDBJ whole genome shotgun (WGS) entry which is preliminary data.</text>
</comment>
<accession>A0A9N9HMY5</accession>
<sequence>RGDIQEKIEVLTLLGRRAKHEERCNVVIVADGDLTLKKDGRIQSVERTEDKNDWWTGRLN</sequence>
<organism evidence="1 2">
    <name type="scientific">Ambispora gerdemannii</name>
    <dbReference type="NCBI Taxonomy" id="144530"/>
    <lineage>
        <taxon>Eukaryota</taxon>
        <taxon>Fungi</taxon>
        <taxon>Fungi incertae sedis</taxon>
        <taxon>Mucoromycota</taxon>
        <taxon>Glomeromycotina</taxon>
        <taxon>Glomeromycetes</taxon>
        <taxon>Archaeosporales</taxon>
        <taxon>Ambisporaceae</taxon>
        <taxon>Ambispora</taxon>
    </lineage>
</organism>
<evidence type="ECO:0000313" key="2">
    <source>
        <dbReference type="Proteomes" id="UP000789831"/>
    </source>
</evidence>
<proteinExistence type="predicted"/>
<dbReference type="Proteomes" id="UP000789831">
    <property type="component" value="Unassembled WGS sequence"/>
</dbReference>
<reference evidence="1" key="1">
    <citation type="submission" date="2021-06" db="EMBL/GenBank/DDBJ databases">
        <authorList>
            <person name="Kallberg Y."/>
            <person name="Tangrot J."/>
            <person name="Rosling A."/>
        </authorList>
    </citation>
    <scope>NUCLEOTIDE SEQUENCE</scope>
    <source>
        <strain evidence="1">MT106</strain>
    </source>
</reference>
<dbReference type="AlphaFoldDB" id="A0A9N9HMY5"/>
<feature type="non-terminal residue" evidence="1">
    <location>
        <position position="60"/>
    </location>
</feature>
<name>A0A9N9HMY5_9GLOM</name>
<protein>
    <submittedName>
        <fullName evidence="1">4172_t:CDS:1</fullName>
    </submittedName>
</protein>
<evidence type="ECO:0000313" key="1">
    <source>
        <dbReference type="EMBL" id="CAG8697266.1"/>
    </source>
</evidence>
<dbReference type="OrthoDB" id="443981at2759"/>
<gene>
    <name evidence="1" type="ORF">AGERDE_LOCUS13330</name>
</gene>
<feature type="non-terminal residue" evidence="1">
    <location>
        <position position="1"/>
    </location>
</feature>
<dbReference type="EMBL" id="CAJVPL010016972">
    <property type="protein sequence ID" value="CAG8697266.1"/>
    <property type="molecule type" value="Genomic_DNA"/>
</dbReference>
<keyword evidence="2" id="KW-1185">Reference proteome</keyword>